<organism evidence="4 5">
    <name type="scientific">Campylobacter suis</name>
    <dbReference type="NCBI Taxonomy" id="2790657"/>
    <lineage>
        <taxon>Bacteria</taxon>
        <taxon>Pseudomonadati</taxon>
        <taxon>Campylobacterota</taxon>
        <taxon>Epsilonproteobacteria</taxon>
        <taxon>Campylobacterales</taxon>
        <taxon>Campylobacteraceae</taxon>
        <taxon>Campylobacter</taxon>
    </lineage>
</organism>
<dbReference type="SMART" id="SM00248">
    <property type="entry name" value="ANK"/>
    <property type="match status" value="3"/>
</dbReference>
<dbReference type="PROSITE" id="PS50297">
    <property type="entry name" value="ANK_REP_REGION"/>
    <property type="match status" value="2"/>
</dbReference>
<evidence type="ECO:0000256" key="3">
    <source>
        <dbReference type="PROSITE-ProRule" id="PRU00023"/>
    </source>
</evidence>
<evidence type="ECO:0000256" key="1">
    <source>
        <dbReference type="ARBA" id="ARBA00022737"/>
    </source>
</evidence>
<dbReference type="RefSeq" id="WP_230056163.1">
    <property type="nucleotide sequence ID" value="NZ_CAJHOE010000001.1"/>
</dbReference>
<reference evidence="4 5" key="1">
    <citation type="submission" date="2020-11" db="EMBL/GenBank/DDBJ databases">
        <authorList>
            <person name="Peeters C."/>
        </authorList>
    </citation>
    <scope>NUCLEOTIDE SEQUENCE [LARGE SCALE GENOMIC DNA]</scope>
    <source>
        <strain evidence="4 5">LMG 8286</strain>
    </source>
</reference>
<protein>
    <recommendedName>
        <fullName evidence="6">Ankyrin repeat domain-containing protein</fullName>
    </recommendedName>
</protein>
<feature type="repeat" description="ANK" evidence="3">
    <location>
        <begin position="45"/>
        <end position="77"/>
    </location>
</feature>
<dbReference type="SUPFAM" id="SSF48403">
    <property type="entry name" value="Ankyrin repeat"/>
    <property type="match status" value="1"/>
</dbReference>
<evidence type="ECO:0008006" key="6">
    <source>
        <dbReference type="Google" id="ProtNLM"/>
    </source>
</evidence>
<dbReference type="PROSITE" id="PS50088">
    <property type="entry name" value="ANK_REPEAT"/>
    <property type="match status" value="2"/>
</dbReference>
<evidence type="ECO:0000256" key="2">
    <source>
        <dbReference type="ARBA" id="ARBA00023043"/>
    </source>
</evidence>
<dbReference type="Gene3D" id="1.25.40.20">
    <property type="entry name" value="Ankyrin repeat-containing domain"/>
    <property type="match status" value="2"/>
</dbReference>
<dbReference type="EMBL" id="CAJHOE010000001">
    <property type="protein sequence ID" value="CAD7286540.1"/>
    <property type="molecule type" value="Genomic_DNA"/>
</dbReference>
<dbReference type="PANTHER" id="PTHR24201">
    <property type="entry name" value="ANK_REP_REGION DOMAIN-CONTAINING PROTEIN"/>
    <property type="match status" value="1"/>
</dbReference>
<dbReference type="Pfam" id="PF12796">
    <property type="entry name" value="Ank_2"/>
    <property type="match status" value="1"/>
</dbReference>
<name>A0ABM8Q151_9BACT</name>
<keyword evidence="2 3" id="KW-0040">ANK repeat</keyword>
<dbReference type="InterPro" id="IPR002110">
    <property type="entry name" value="Ankyrin_rpt"/>
</dbReference>
<feature type="repeat" description="ANK" evidence="3">
    <location>
        <begin position="78"/>
        <end position="110"/>
    </location>
</feature>
<dbReference type="InterPro" id="IPR050776">
    <property type="entry name" value="Ank_Repeat/CDKN_Inhibitor"/>
</dbReference>
<keyword evidence="1" id="KW-0677">Repeat</keyword>
<evidence type="ECO:0000313" key="5">
    <source>
        <dbReference type="Proteomes" id="UP000789359"/>
    </source>
</evidence>
<dbReference type="InterPro" id="IPR036770">
    <property type="entry name" value="Ankyrin_rpt-contain_sf"/>
</dbReference>
<comment type="caution">
    <text evidence="4">The sequence shown here is derived from an EMBL/GenBank/DDBJ whole genome shotgun (WGS) entry which is preliminary data.</text>
</comment>
<proteinExistence type="predicted"/>
<keyword evidence="5" id="KW-1185">Reference proteome</keyword>
<dbReference type="Proteomes" id="UP000789359">
    <property type="component" value="Unassembled WGS sequence"/>
</dbReference>
<evidence type="ECO:0000313" key="4">
    <source>
        <dbReference type="EMBL" id="CAD7286540.1"/>
    </source>
</evidence>
<sequence length="161" mass="17720">MITASEQARYDELCLMALDFARSDDVKSLEPMIRAGLNVNLKSTKGDTLLMLASYNNAKECVRMLLAYGASVDERNNRGQTPLAGAAFKGHLEVVKMLVDAGANINANNGMGATPYTFALMFGRREVAKFLKSKIPNQKQGLLEKIAQIFYKILPKTTKTI</sequence>
<accession>A0ABM8Q151</accession>
<gene>
    <name evidence="4" type="ORF">LMG8286_00373</name>
</gene>